<accession>A0A0E9U1D1</accession>
<reference evidence="1" key="1">
    <citation type="submission" date="2014-11" db="EMBL/GenBank/DDBJ databases">
        <authorList>
            <person name="Amaro Gonzalez C."/>
        </authorList>
    </citation>
    <scope>NUCLEOTIDE SEQUENCE</scope>
</reference>
<sequence length="19" mass="2133">MPLALLIVKMYTEGMSSFT</sequence>
<name>A0A0E9U1D1_ANGAN</name>
<dbReference type="AlphaFoldDB" id="A0A0E9U1D1"/>
<dbReference type="EMBL" id="GBXM01048858">
    <property type="protein sequence ID" value="JAH59719.1"/>
    <property type="molecule type" value="Transcribed_RNA"/>
</dbReference>
<proteinExistence type="predicted"/>
<reference evidence="1" key="2">
    <citation type="journal article" date="2015" name="Fish Shellfish Immunol.">
        <title>Early steps in the European eel (Anguilla anguilla)-Vibrio vulnificus interaction in the gills: Role of the RtxA13 toxin.</title>
        <authorList>
            <person name="Callol A."/>
            <person name="Pajuelo D."/>
            <person name="Ebbesson L."/>
            <person name="Teles M."/>
            <person name="MacKenzie S."/>
            <person name="Amaro C."/>
        </authorList>
    </citation>
    <scope>NUCLEOTIDE SEQUENCE</scope>
</reference>
<evidence type="ECO:0000313" key="1">
    <source>
        <dbReference type="EMBL" id="JAH59719.1"/>
    </source>
</evidence>
<protein>
    <submittedName>
        <fullName evidence="1">Uncharacterized protein</fullName>
    </submittedName>
</protein>
<organism evidence="1">
    <name type="scientific">Anguilla anguilla</name>
    <name type="common">European freshwater eel</name>
    <name type="synonym">Muraena anguilla</name>
    <dbReference type="NCBI Taxonomy" id="7936"/>
    <lineage>
        <taxon>Eukaryota</taxon>
        <taxon>Metazoa</taxon>
        <taxon>Chordata</taxon>
        <taxon>Craniata</taxon>
        <taxon>Vertebrata</taxon>
        <taxon>Euteleostomi</taxon>
        <taxon>Actinopterygii</taxon>
        <taxon>Neopterygii</taxon>
        <taxon>Teleostei</taxon>
        <taxon>Anguilliformes</taxon>
        <taxon>Anguillidae</taxon>
        <taxon>Anguilla</taxon>
    </lineage>
</organism>